<dbReference type="CDD" id="cd00798">
    <property type="entry name" value="INT_XerDC_C"/>
    <property type="match status" value="1"/>
</dbReference>
<dbReference type="Proteomes" id="UP000177869">
    <property type="component" value="Unassembled WGS sequence"/>
</dbReference>
<evidence type="ECO:0000256" key="2">
    <source>
        <dbReference type="ARBA" id="ARBA00022908"/>
    </source>
</evidence>
<dbReference type="PROSITE" id="PS51900">
    <property type="entry name" value="CB"/>
    <property type="match status" value="1"/>
</dbReference>
<dbReference type="SUPFAM" id="SSF47823">
    <property type="entry name" value="lambda integrase-like, N-terminal domain"/>
    <property type="match status" value="1"/>
</dbReference>
<dbReference type="STRING" id="1801732.A2814_00255"/>
<dbReference type="SUPFAM" id="SSF56349">
    <property type="entry name" value="DNA breaking-rejoining enzymes"/>
    <property type="match status" value="1"/>
</dbReference>
<dbReference type="InterPro" id="IPR002104">
    <property type="entry name" value="Integrase_catalytic"/>
</dbReference>
<feature type="domain" description="Core-binding (CB)" evidence="7">
    <location>
        <begin position="2"/>
        <end position="95"/>
    </location>
</feature>
<keyword evidence="3 5" id="KW-0238">DNA-binding</keyword>
<dbReference type="GO" id="GO:0015074">
    <property type="term" value="P:DNA integration"/>
    <property type="evidence" value="ECO:0007669"/>
    <property type="project" value="UniProtKB-KW"/>
</dbReference>
<dbReference type="Gene3D" id="1.10.443.10">
    <property type="entry name" value="Intergrase catalytic core"/>
    <property type="match status" value="1"/>
</dbReference>
<feature type="domain" description="Tyr recombinase" evidence="6">
    <location>
        <begin position="115"/>
        <end position="296"/>
    </location>
</feature>
<evidence type="ECO:0000256" key="5">
    <source>
        <dbReference type="PROSITE-ProRule" id="PRU01248"/>
    </source>
</evidence>
<reference evidence="8 9" key="1">
    <citation type="journal article" date="2016" name="Nat. Commun.">
        <title>Thousands of microbial genomes shed light on interconnected biogeochemical processes in an aquifer system.</title>
        <authorList>
            <person name="Anantharaman K."/>
            <person name="Brown C.T."/>
            <person name="Hug L.A."/>
            <person name="Sharon I."/>
            <person name="Castelle C.J."/>
            <person name="Probst A.J."/>
            <person name="Thomas B.C."/>
            <person name="Singh A."/>
            <person name="Wilkins M.J."/>
            <person name="Karaoz U."/>
            <person name="Brodie E.L."/>
            <person name="Williams K.H."/>
            <person name="Hubbard S.S."/>
            <person name="Banfield J.F."/>
        </authorList>
    </citation>
    <scope>NUCLEOTIDE SEQUENCE [LARGE SCALE GENOMIC DNA]</scope>
</reference>
<protein>
    <recommendedName>
        <fullName evidence="10">Tyrosine recombinase XerC</fullName>
    </recommendedName>
</protein>
<organism evidence="8 9">
    <name type="scientific">Candidatus Nomurabacteria bacterium RIFCSPHIGHO2_01_FULL_38_19</name>
    <dbReference type="NCBI Taxonomy" id="1801732"/>
    <lineage>
        <taxon>Bacteria</taxon>
        <taxon>Candidatus Nomuraibacteriota</taxon>
    </lineage>
</organism>
<dbReference type="GO" id="GO:0006310">
    <property type="term" value="P:DNA recombination"/>
    <property type="evidence" value="ECO:0007669"/>
    <property type="project" value="UniProtKB-KW"/>
</dbReference>
<dbReference type="InterPro" id="IPR013762">
    <property type="entry name" value="Integrase-like_cat_sf"/>
</dbReference>
<dbReference type="PANTHER" id="PTHR30349">
    <property type="entry name" value="PHAGE INTEGRASE-RELATED"/>
    <property type="match status" value="1"/>
</dbReference>
<dbReference type="Pfam" id="PF00589">
    <property type="entry name" value="Phage_integrase"/>
    <property type="match status" value="1"/>
</dbReference>
<dbReference type="InterPro" id="IPR010998">
    <property type="entry name" value="Integrase_recombinase_N"/>
</dbReference>
<keyword evidence="4" id="KW-0233">DNA recombination</keyword>
<evidence type="ECO:0000256" key="3">
    <source>
        <dbReference type="ARBA" id="ARBA00023125"/>
    </source>
</evidence>
<dbReference type="InterPro" id="IPR044068">
    <property type="entry name" value="CB"/>
</dbReference>
<evidence type="ECO:0000256" key="4">
    <source>
        <dbReference type="ARBA" id="ARBA00023172"/>
    </source>
</evidence>
<comment type="similarity">
    <text evidence="1">Belongs to the 'phage' integrase family.</text>
</comment>
<dbReference type="Gene3D" id="1.10.150.130">
    <property type="match status" value="1"/>
</dbReference>
<proteinExistence type="inferred from homology"/>
<dbReference type="AlphaFoldDB" id="A0A1F6UQW0"/>
<dbReference type="PANTHER" id="PTHR30349:SF41">
    <property type="entry name" value="INTEGRASE_RECOMBINASE PROTEIN MJ0367-RELATED"/>
    <property type="match status" value="1"/>
</dbReference>
<dbReference type="InterPro" id="IPR011010">
    <property type="entry name" value="DNA_brk_join_enz"/>
</dbReference>
<dbReference type="PROSITE" id="PS51898">
    <property type="entry name" value="TYR_RECOMBINASE"/>
    <property type="match status" value="1"/>
</dbReference>
<dbReference type="Pfam" id="PF02899">
    <property type="entry name" value="Phage_int_SAM_1"/>
    <property type="match status" value="1"/>
</dbReference>
<evidence type="ECO:0000259" key="7">
    <source>
        <dbReference type="PROSITE" id="PS51900"/>
    </source>
</evidence>
<dbReference type="InterPro" id="IPR004107">
    <property type="entry name" value="Integrase_SAM-like_N"/>
</dbReference>
<name>A0A1F6UQW0_9BACT</name>
<dbReference type="InterPro" id="IPR050090">
    <property type="entry name" value="Tyrosine_recombinase_XerCD"/>
</dbReference>
<dbReference type="GO" id="GO:0003677">
    <property type="term" value="F:DNA binding"/>
    <property type="evidence" value="ECO:0007669"/>
    <property type="project" value="UniProtKB-UniRule"/>
</dbReference>
<evidence type="ECO:0000313" key="8">
    <source>
        <dbReference type="EMBL" id="OGI59734.1"/>
    </source>
</evidence>
<evidence type="ECO:0000256" key="1">
    <source>
        <dbReference type="ARBA" id="ARBA00008857"/>
    </source>
</evidence>
<evidence type="ECO:0000313" key="9">
    <source>
        <dbReference type="Proteomes" id="UP000177869"/>
    </source>
</evidence>
<accession>A0A1F6UQW0</accession>
<evidence type="ECO:0000259" key="6">
    <source>
        <dbReference type="PROSITE" id="PS51898"/>
    </source>
</evidence>
<comment type="caution">
    <text evidence="8">The sequence shown here is derived from an EMBL/GenBank/DDBJ whole genome shotgun (WGS) entry which is preliminary data.</text>
</comment>
<dbReference type="EMBL" id="MFTI01000027">
    <property type="protein sequence ID" value="OGI59734.1"/>
    <property type="molecule type" value="Genomic_DNA"/>
</dbReference>
<evidence type="ECO:0008006" key="10">
    <source>
        <dbReference type="Google" id="ProtNLM"/>
    </source>
</evidence>
<sequence length="302" mass="34249">MASLKQLKTRFLEYIEIEKGRSLKTVENYDHYLTRFLEFIKSDSPEKINDAAIRDFRLWLNRQSTGNNRAAGDTLSKKTQNYYLIAIRAFLKYLARENIKSIAPERIELAKINERALDLITPIELGRLLSSPSGGDIKDLRDKAILELLFSTGLRVSELCSLTSDLDLSSPELSIRGKGGKVRVVFISDDAKNAVRTYLKARKDISDALFVQVGNQIKEIKSLTKRSIERIVKQHAIKAGISKKVTPHIIRHCFATDLLSNGADLRSVQAILGHANIGTTQIYTHVTDKHLRDIHKRFHNKK</sequence>
<gene>
    <name evidence="8" type="ORF">A2814_00255</name>
</gene>
<dbReference type="NCBIfam" id="NF040815">
    <property type="entry name" value="recomb_XerA_Arch"/>
    <property type="match status" value="1"/>
</dbReference>
<keyword evidence="2" id="KW-0229">DNA integration</keyword>